<sequence>DSFKNNKNYRFASLEIKTMLPNPFETLQSSAACGGHNTCRTGRVLEGSSVLKGIILKWLPQLYTPLILEQAAL</sequence>
<feature type="non-terminal residue" evidence="1">
    <location>
        <position position="1"/>
    </location>
</feature>
<accession>A0A8X6UNY7</accession>
<reference evidence="1" key="1">
    <citation type="submission" date="2020-08" db="EMBL/GenBank/DDBJ databases">
        <title>Multicomponent nature underlies the extraordinary mechanical properties of spider dragline silk.</title>
        <authorList>
            <person name="Kono N."/>
            <person name="Nakamura H."/>
            <person name="Mori M."/>
            <person name="Yoshida Y."/>
            <person name="Ohtoshi R."/>
            <person name="Malay A.D."/>
            <person name="Moran D.A.P."/>
            <person name="Tomita M."/>
            <person name="Numata K."/>
            <person name="Arakawa K."/>
        </authorList>
    </citation>
    <scope>NUCLEOTIDE SEQUENCE</scope>
</reference>
<protein>
    <submittedName>
        <fullName evidence="1">Uncharacterized protein</fullName>
    </submittedName>
</protein>
<organism evidence="1 2">
    <name type="scientific">Nephila pilipes</name>
    <name type="common">Giant wood spider</name>
    <name type="synonym">Nephila maculata</name>
    <dbReference type="NCBI Taxonomy" id="299642"/>
    <lineage>
        <taxon>Eukaryota</taxon>
        <taxon>Metazoa</taxon>
        <taxon>Ecdysozoa</taxon>
        <taxon>Arthropoda</taxon>
        <taxon>Chelicerata</taxon>
        <taxon>Arachnida</taxon>
        <taxon>Araneae</taxon>
        <taxon>Araneomorphae</taxon>
        <taxon>Entelegynae</taxon>
        <taxon>Araneoidea</taxon>
        <taxon>Nephilidae</taxon>
        <taxon>Nephila</taxon>
    </lineage>
</organism>
<comment type="caution">
    <text evidence="1">The sequence shown here is derived from an EMBL/GenBank/DDBJ whole genome shotgun (WGS) entry which is preliminary data.</text>
</comment>
<gene>
    <name evidence="1" type="ORF">NPIL_116641</name>
</gene>
<dbReference type="EMBL" id="BMAW01082377">
    <property type="protein sequence ID" value="GFU28937.1"/>
    <property type="molecule type" value="Genomic_DNA"/>
</dbReference>
<evidence type="ECO:0000313" key="2">
    <source>
        <dbReference type="Proteomes" id="UP000887013"/>
    </source>
</evidence>
<evidence type="ECO:0000313" key="1">
    <source>
        <dbReference type="EMBL" id="GFU28937.1"/>
    </source>
</evidence>
<dbReference type="Proteomes" id="UP000887013">
    <property type="component" value="Unassembled WGS sequence"/>
</dbReference>
<name>A0A8X6UNY7_NEPPI</name>
<keyword evidence="2" id="KW-1185">Reference proteome</keyword>
<dbReference type="AlphaFoldDB" id="A0A8X6UNY7"/>
<proteinExistence type="predicted"/>